<dbReference type="Proteomes" id="UP000783742">
    <property type="component" value="Unassembled WGS sequence"/>
</dbReference>
<protein>
    <submittedName>
        <fullName evidence="1">Class B sortase</fullName>
    </submittedName>
</protein>
<accession>A0ABS6FFZ9</accession>
<organism evidence="1 2">
    <name type="scientific">Peptoniphilus ovalis</name>
    <dbReference type="NCBI Taxonomy" id="2841503"/>
    <lineage>
        <taxon>Bacteria</taxon>
        <taxon>Bacillati</taxon>
        <taxon>Bacillota</taxon>
        <taxon>Tissierellia</taxon>
        <taxon>Tissierellales</taxon>
        <taxon>Peptoniphilaceae</taxon>
        <taxon>Peptoniphilus</taxon>
    </lineage>
</organism>
<dbReference type="InterPro" id="IPR005754">
    <property type="entry name" value="Sortase"/>
</dbReference>
<keyword evidence="2" id="KW-1185">Reference proteome</keyword>
<evidence type="ECO:0000313" key="2">
    <source>
        <dbReference type="Proteomes" id="UP000783742"/>
    </source>
</evidence>
<dbReference type="EMBL" id="JAHLQO010000001">
    <property type="protein sequence ID" value="MBU5668447.1"/>
    <property type="molecule type" value="Genomic_DNA"/>
</dbReference>
<sequence>MKRRKILLNLIIFLVAIFFAYQVFSYINKKTDEKKSVEIYSQIEEKSTTEDEKIDFNYLKSINPEIIAWIKSSEGSIDYPIVKSSKDNSFYLRHDVSGNKNIFASIFMDYRNNGIHDDFVLIYGHMTKNNSMFGSLNKFKENPNYKDFTFYTEDGEIKSRAVLAGIIPGESYINPKDYKDFKKRKEFYNLVKDNAVFDSSYELKEEDEMINLITCTYERKNSRLVVVTIKENH</sequence>
<comment type="caution">
    <text evidence="1">The sequence shown here is derived from an EMBL/GenBank/DDBJ whole genome shotgun (WGS) entry which is preliminary data.</text>
</comment>
<dbReference type="InterPro" id="IPR009835">
    <property type="entry name" value="SrtB"/>
</dbReference>
<proteinExistence type="predicted"/>
<name>A0ABS6FFZ9_9FIRM</name>
<evidence type="ECO:0000313" key="1">
    <source>
        <dbReference type="EMBL" id="MBU5668447.1"/>
    </source>
</evidence>
<dbReference type="CDD" id="cd05826">
    <property type="entry name" value="Sortase_B"/>
    <property type="match status" value="1"/>
</dbReference>
<gene>
    <name evidence="1" type="ORF">KQI68_01195</name>
</gene>
<reference evidence="1 2" key="1">
    <citation type="submission" date="2021-06" db="EMBL/GenBank/DDBJ databases">
        <authorList>
            <person name="Sun Q."/>
            <person name="Li D."/>
        </authorList>
    </citation>
    <scope>NUCLEOTIDE SEQUENCE [LARGE SCALE GENOMIC DNA]</scope>
    <source>
        <strain evidence="1 2">MSJ-1</strain>
    </source>
</reference>
<dbReference type="Pfam" id="PF04203">
    <property type="entry name" value="Sortase"/>
    <property type="match status" value="1"/>
</dbReference>
<dbReference type="RefSeq" id="WP_216548196.1">
    <property type="nucleotide sequence ID" value="NZ_JAHLQO010000001.1"/>
</dbReference>